<comment type="caution">
    <text evidence="1">The sequence shown here is derived from an EMBL/GenBank/DDBJ whole genome shotgun (WGS) entry which is preliminary data.</text>
</comment>
<gene>
    <name evidence="1" type="ORF">SCF082_LOCUS43448</name>
</gene>
<protein>
    <submittedName>
        <fullName evidence="1">Uncharacterized protein</fullName>
    </submittedName>
</protein>
<keyword evidence="2" id="KW-1185">Reference proteome</keyword>
<dbReference type="Proteomes" id="UP001642464">
    <property type="component" value="Unassembled WGS sequence"/>
</dbReference>
<sequence length="379" mass="43374">MGGMGAAAAPAPEPKVAEKVCPEWPSLVVYLLGDDDDEIDPDIRELGDYFNIEERWVVRLNEAMKFRVGMMRDARGEMIEMHCWLGWLESVLLGGSWVTEDSARGGLKETKGQDLEKLYEVLEKARSPTGLLTVQIGKMECGQFVGKIKPDKDVERMARKFKLDDPVTSRLTELKVWRKRNGEEERATKDLERIEYHLRFAKRPNALCTLLVGKLLEGEVDELPDLTKAEKVMQDYKLDEDACCKMREIIEKRVNDEDVVLTSVRKHLNTASNASSMLCKIARQLMDGEILPDPPERPPKGGPCRRWLCRSSVRMRMNVAWFHSTKKPYGICNHEDEQSHASEVHASDVDRFRIGRSVERSDGLEMVGTCWNLFFPWVF</sequence>
<reference evidence="1 2" key="1">
    <citation type="submission" date="2024-02" db="EMBL/GenBank/DDBJ databases">
        <authorList>
            <person name="Chen Y."/>
            <person name="Shah S."/>
            <person name="Dougan E. K."/>
            <person name="Thang M."/>
            <person name="Chan C."/>
        </authorList>
    </citation>
    <scope>NUCLEOTIDE SEQUENCE [LARGE SCALE GENOMIC DNA]</scope>
</reference>
<evidence type="ECO:0000313" key="1">
    <source>
        <dbReference type="EMBL" id="CAK9092322.1"/>
    </source>
</evidence>
<name>A0ABP0QVK0_9DINO</name>
<organism evidence="1 2">
    <name type="scientific">Durusdinium trenchii</name>
    <dbReference type="NCBI Taxonomy" id="1381693"/>
    <lineage>
        <taxon>Eukaryota</taxon>
        <taxon>Sar</taxon>
        <taxon>Alveolata</taxon>
        <taxon>Dinophyceae</taxon>
        <taxon>Suessiales</taxon>
        <taxon>Symbiodiniaceae</taxon>
        <taxon>Durusdinium</taxon>
    </lineage>
</organism>
<accession>A0ABP0QVK0</accession>
<proteinExistence type="predicted"/>
<dbReference type="EMBL" id="CAXAMM010040296">
    <property type="protein sequence ID" value="CAK9092322.1"/>
    <property type="molecule type" value="Genomic_DNA"/>
</dbReference>
<evidence type="ECO:0000313" key="2">
    <source>
        <dbReference type="Proteomes" id="UP001642464"/>
    </source>
</evidence>